<evidence type="ECO:0000256" key="2">
    <source>
        <dbReference type="ARBA" id="ARBA00023002"/>
    </source>
</evidence>
<keyword evidence="2" id="KW-0560">Oxidoreductase</keyword>
<sequence length="214" mass="22278">MSRLVLVAGAGSDSGRAVCARLMDDGARVLAVGSRLWQLADTPATARYEADLSSASAVETLAARVRAEHGTIDGLVHLVGGWRAGRADDDWAWLESRVIETFRLVSREFHPDLAAAPAGRLVMVSSSTVEKPTWSNANYAAAKAAAEAWARAAASGFAKGGTAASVILVVRSLGEGDGATGVDALADRISTLWDDPAAVLNGTRIPLAPERLTT</sequence>
<dbReference type="Pfam" id="PF00106">
    <property type="entry name" value="adh_short"/>
    <property type="match status" value="1"/>
</dbReference>
<dbReference type="PANTHER" id="PTHR43477">
    <property type="entry name" value="DIHYDROANTICAPSIN 7-DEHYDROGENASE"/>
    <property type="match status" value="1"/>
</dbReference>
<dbReference type="RefSeq" id="WP_305003486.1">
    <property type="nucleotide sequence ID" value="NZ_JAUQUB010000003.1"/>
</dbReference>
<dbReference type="InterPro" id="IPR051122">
    <property type="entry name" value="SDR_DHRS6-like"/>
</dbReference>
<organism evidence="3 4">
    <name type="scientific">Antiquaquibacter soli</name>
    <dbReference type="NCBI Taxonomy" id="3064523"/>
    <lineage>
        <taxon>Bacteria</taxon>
        <taxon>Bacillati</taxon>
        <taxon>Actinomycetota</taxon>
        <taxon>Actinomycetes</taxon>
        <taxon>Micrococcales</taxon>
        <taxon>Microbacteriaceae</taxon>
        <taxon>Antiquaquibacter</taxon>
    </lineage>
</organism>
<evidence type="ECO:0000313" key="3">
    <source>
        <dbReference type="EMBL" id="MDO7883056.1"/>
    </source>
</evidence>
<dbReference type="InterPro" id="IPR020904">
    <property type="entry name" value="Sc_DH/Rdtase_CS"/>
</dbReference>
<comment type="caution">
    <text evidence="3">The sequence shown here is derived from an EMBL/GenBank/DDBJ whole genome shotgun (WGS) entry which is preliminary data.</text>
</comment>
<dbReference type="Proteomes" id="UP001241072">
    <property type="component" value="Unassembled WGS sequence"/>
</dbReference>
<accession>A0ABT9BPV3</accession>
<keyword evidence="4" id="KW-1185">Reference proteome</keyword>
<dbReference type="Gene3D" id="3.40.50.720">
    <property type="entry name" value="NAD(P)-binding Rossmann-like Domain"/>
    <property type="match status" value="1"/>
</dbReference>
<proteinExistence type="inferred from homology"/>
<dbReference type="PANTHER" id="PTHR43477:SF1">
    <property type="entry name" value="DIHYDROANTICAPSIN 7-DEHYDROGENASE"/>
    <property type="match status" value="1"/>
</dbReference>
<dbReference type="EMBL" id="JAUQUB010000003">
    <property type="protein sequence ID" value="MDO7883056.1"/>
    <property type="molecule type" value="Genomic_DNA"/>
</dbReference>
<dbReference type="InterPro" id="IPR036291">
    <property type="entry name" value="NAD(P)-bd_dom_sf"/>
</dbReference>
<dbReference type="PROSITE" id="PS00061">
    <property type="entry name" value="ADH_SHORT"/>
    <property type="match status" value="1"/>
</dbReference>
<reference evidence="3 4" key="1">
    <citation type="submission" date="2023-07" db="EMBL/GenBank/DDBJ databases">
        <title>Protaetiibacter sp. nov WY-16 isolated from soil.</title>
        <authorList>
            <person name="Liu B."/>
            <person name="Wan Y."/>
        </authorList>
    </citation>
    <scope>NUCLEOTIDE SEQUENCE [LARGE SCALE GENOMIC DNA]</scope>
    <source>
        <strain evidence="3 4">WY-16</strain>
    </source>
</reference>
<gene>
    <name evidence="3" type="ORF">Q5716_12530</name>
</gene>
<dbReference type="InterPro" id="IPR002347">
    <property type="entry name" value="SDR_fam"/>
</dbReference>
<comment type="similarity">
    <text evidence="1">Belongs to the short-chain dehydrogenases/reductases (SDR) family.</text>
</comment>
<dbReference type="PRINTS" id="PR00081">
    <property type="entry name" value="GDHRDH"/>
</dbReference>
<evidence type="ECO:0000313" key="4">
    <source>
        <dbReference type="Proteomes" id="UP001241072"/>
    </source>
</evidence>
<evidence type="ECO:0000256" key="1">
    <source>
        <dbReference type="ARBA" id="ARBA00006484"/>
    </source>
</evidence>
<name>A0ABT9BPV3_9MICO</name>
<dbReference type="SUPFAM" id="SSF51735">
    <property type="entry name" value="NAD(P)-binding Rossmann-fold domains"/>
    <property type="match status" value="1"/>
</dbReference>
<protein>
    <submittedName>
        <fullName evidence="3">SDR family NAD(P)-dependent oxidoreductase</fullName>
    </submittedName>
</protein>